<feature type="compositionally biased region" description="Gly residues" evidence="1">
    <location>
        <begin position="93"/>
        <end position="103"/>
    </location>
</feature>
<accession>A0A2V3WG21</accession>
<gene>
    <name evidence="3" type="ORF">DES38_103245</name>
</gene>
<comment type="caution">
    <text evidence="3">The sequence shown here is derived from an EMBL/GenBank/DDBJ whole genome shotgun (WGS) entry which is preliminary data.</text>
</comment>
<evidence type="ECO:0000313" key="4">
    <source>
        <dbReference type="Proteomes" id="UP000247922"/>
    </source>
</evidence>
<proteinExistence type="predicted"/>
<feature type="region of interest" description="Disordered" evidence="1">
    <location>
        <begin position="58"/>
        <end position="103"/>
    </location>
</feature>
<dbReference type="AlphaFoldDB" id="A0A2V3WG21"/>
<organism evidence="3 4">
    <name type="scientific">Streptohalobacillus salinus</name>
    <dbReference type="NCBI Taxonomy" id="621096"/>
    <lineage>
        <taxon>Bacteria</taxon>
        <taxon>Bacillati</taxon>
        <taxon>Bacillota</taxon>
        <taxon>Bacilli</taxon>
        <taxon>Bacillales</taxon>
        <taxon>Bacillaceae</taxon>
        <taxon>Streptohalobacillus</taxon>
    </lineage>
</organism>
<dbReference type="Proteomes" id="UP000247922">
    <property type="component" value="Unassembled WGS sequence"/>
</dbReference>
<dbReference type="OrthoDB" id="10007271at2"/>
<reference evidence="3 4" key="1">
    <citation type="submission" date="2018-05" db="EMBL/GenBank/DDBJ databases">
        <title>Genomic Encyclopedia of Type Strains, Phase IV (KMG-IV): sequencing the most valuable type-strain genomes for metagenomic binning, comparative biology and taxonomic classification.</title>
        <authorList>
            <person name="Goeker M."/>
        </authorList>
    </citation>
    <scope>NUCLEOTIDE SEQUENCE [LARGE SCALE GENOMIC DNA]</scope>
    <source>
        <strain evidence="3 4">DSM 22440</strain>
    </source>
</reference>
<feature type="compositionally biased region" description="Polar residues" evidence="1">
    <location>
        <begin position="82"/>
        <end position="91"/>
    </location>
</feature>
<evidence type="ECO:0000256" key="1">
    <source>
        <dbReference type="SAM" id="MobiDB-lite"/>
    </source>
</evidence>
<sequence length="103" mass="11342">MKKIISLLVIGLVLLTFSSVVMAEETVFPLRDHPHFETHMGSRDISDIDDWHEDMLENQSTECPTDGSGYRGNSMHRGQGFGNNNTPQTESGNGYGRGMGNGL</sequence>
<keyword evidence="2" id="KW-0732">Signal</keyword>
<evidence type="ECO:0000256" key="2">
    <source>
        <dbReference type="SAM" id="SignalP"/>
    </source>
</evidence>
<name>A0A2V3WG21_9BACI</name>
<protein>
    <submittedName>
        <fullName evidence="3">Uncharacterized protein</fullName>
    </submittedName>
</protein>
<feature type="signal peptide" evidence="2">
    <location>
        <begin position="1"/>
        <end position="23"/>
    </location>
</feature>
<feature type="chain" id="PRO_5016180136" evidence="2">
    <location>
        <begin position="24"/>
        <end position="103"/>
    </location>
</feature>
<dbReference type="RefSeq" id="WP_110250849.1">
    <property type="nucleotide sequence ID" value="NZ_QJJR01000003.1"/>
</dbReference>
<dbReference type="EMBL" id="QJJR01000003">
    <property type="protein sequence ID" value="PXW92226.1"/>
    <property type="molecule type" value="Genomic_DNA"/>
</dbReference>
<evidence type="ECO:0000313" key="3">
    <source>
        <dbReference type="EMBL" id="PXW92226.1"/>
    </source>
</evidence>
<keyword evidence="4" id="KW-1185">Reference proteome</keyword>